<name>A0A6I9SAP7_ELAGV</name>
<dbReference type="GO" id="GO:0031902">
    <property type="term" value="C:late endosome membrane"/>
    <property type="evidence" value="ECO:0007669"/>
    <property type="project" value="TreeGrafter"/>
</dbReference>
<accession>A0A6I9SAP7</accession>
<feature type="compositionally biased region" description="Polar residues" evidence="1">
    <location>
        <begin position="479"/>
        <end position="503"/>
    </location>
</feature>
<protein>
    <submittedName>
        <fullName evidence="5 6">Uncharacterized protein LOC105058648</fullName>
    </submittedName>
</protein>
<dbReference type="InterPro" id="IPR009755">
    <property type="entry name" value="RMC1_C"/>
</dbReference>
<dbReference type="Proteomes" id="UP000504607">
    <property type="component" value="Chromosome 15"/>
</dbReference>
<evidence type="ECO:0000313" key="9">
    <source>
        <dbReference type="RefSeq" id="XP_029124343.1"/>
    </source>
</evidence>
<dbReference type="GeneID" id="105058648"/>
<feature type="domain" description="Regulator of MON1-CCZ1 complex N-terminal" evidence="3">
    <location>
        <begin position="41"/>
        <end position="156"/>
    </location>
</feature>
<dbReference type="AlphaFoldDB" id="A0A6I9SAP7"/>
<dbReference type="OrthoDB" id="26384at2759"/>
<evidence type="ECO:0000313" key="6">
    <source>
        <dbReference type="RefSeq" id="XP_010939937.1"/>
    </source>
</evidence>
<dbReference type="RefSeq" id="XP_029124341.1">
    <property type="nucleotide sequence ID" value="XM_029268508.1"/>
</dbReference>
<dbReference type="GO" id="GO:0005765">
    <property type="term" value="C:lysosomal membrane"/>
    <property type="evidence" value="ECO:0007669"/>
    <property type="project" value="TreeGrafter"/>
</dbReference>
<dbReference type="KEGG" id="egu:105058648"/>
<dbReference type="RefSeq" id="XP_029124343.1">
    <property type="nucleotide sequence ID" value="XM_029268510.1"/>
</dbReference>
<proteinExistence type="predicted"/>
<dbReference type="Pfam" id="PF21029">
    <property type="entry name" value="RMC1_N"/>
    <property type="match status" value="1"/>
</dbReference>
<evidence type="ECO:0000313" key="7">
    <source>
        <dbReference type="RefSeq" id="XP_029124341.1"/>
    </source>
</evidence>
<dbReference type="RefSeq" id="XP_010939936.1">
    <property type="nucleotide sequence ID" value="XM_010941634.2"/>
</dbReference>
<gene>
    <name evidence="5 6 7 8 9" type="primary">LOC105058648</name>
</gene>
<keyword evidence="4" id="KW-1185">Reference proteome</keyword>
<feature type="domain" description="Mic1" evidence="2">
    <location>
        <begin position="564"/>
        <end position="758"/>
    </location>
</feature>
<evidence type="ECO:0000259" key="3">
    <source>
        <dbReference type="Pfam" id="PF21029"/>
    </source>
</evidence>
<dbReference type="PANTHER" id="PTHR12897:SF4">
    <property type="entry name" value="REGULATOR OF MON1-CCZ1 COMPLEX"/>
    <property type="match status" value="1"/>
</dbReference>
<evidence type="ECO:0000313" key="4">
    <source>
        <dbReference type="Proteomes" id="UP000504607"/>
    </source>
</evidence>
<dbReference type="InterPro" id="IPR049040">
    <property type="entry name" value="RMC1_N"/>
</dbReference>
<dbReference type="RefSeq" id="XP_029124342.1">
    <property type="nucleotide sequence ID" value="XM_029268509.1"/>
</dbReference>
<sequence length="769" mass="85579">MLGKVSCDQPRAGLSGSGALSHVYIQHPPLRCSIPETQGLYYDDGNKLILAPTCDQVLSWNIGPSSQLDPPNSDSISEGPVLSIRYSLDKKVIGIQRSNHEIQFKNRETGETFSRRCRQDSESILGFFWTDCPSCDIIFIKTSGMDLLSYEPELNTLRLVEAKRFHVCWYAYTHESRLVLLASGMQCNIFSGYQFSSGGIIRLPKFEMTMAKAEANHKPVLAADDIHIATIYGRIYCLQLDRAGMLLNLYRFYRDAVVQQGTLPIYSSRIAVSVVDNVLLVHQVDAKVIILYDIFLDSLAPISAPLPLLLRATSSSGRQTLQADENLTATYGGTIYGESWTFLVPDLICDVNNGLLWKICLDLEAIAASSSDIPSVLDFLQRRRSQPGMIKRLCLAILRTIILERRPISMIARAIDVIVTSYSHLVKMGSALLGGESVSPVQTEHSGSQHGVNSVLASEEPTTRIVNRGKSIREESLTGAENEQQQSTAPSKPKQSSFHSVSDSEGDANMEAVGTSLGDMSLAKSSSGDLHASVAREQMRKATGEQNSDADFEQSPLQSERPEQSRTLSDPYVSNQQGSQLTSGAISPDEMYNFVFALVEDEMGGDPGYLVATMVEFLRSVSKERLKVHPKLYVMMIQLLARTNRYAELALFIRNKIIEPSKDVAFQLLELGHENLPIRKLGLDMLRQLSLHHDYVTELLQDGHYLEALRYARKYKVVTVRPSLFLEAAIANNNPLHVAAVLRFFSDFTPSFKSTSDFDRYHQILIEMS</sequence>
<evidence type="ECO:0000313" key="8">
    <source>
        <dbReference type="RefSeq" id="XP_029124342.1"/>
    </source>
</evidence>
<reference evidence="6" key="1">
    <citation type="submission" date="2022-04" db="UniProtKB">
        <authorList>
            <consortium name="RefSeq"/>
        </authorList>
    </citation>
    <scope>IDENTIFICATION</scope>
</reference>
<evidence type="ECO:0000259" key="2">
    <source>
        <dbReference type="Pfam" id="PF07035"/>
    </source>
</evidence>
<evidence type="ECO:0000256" key="1">
    <source>
        <dbReference type="SAM" id="MobiDB-lite"/>
    </source>
</evidence>
<feature type="compositionally biased region" description="Polar residues" evidence="1">
    <location>
        <begin position="439"/>
        <end position="456"/>
    </location>
</feature>
<dbReference type="GO" id="GO:0010506">
    <property type="term" value="P:regulation of autophagy"/>
    <property type="evidence" value="ECO:0007669"/>
    <property type="project" value="InterPro"/>
</dbReference>
<dbReference type="RefSeq" id="XP_010939937.1">
    <property type="nucleotide sequence ID" value="XM_010941635.2"/>
</dbReference>
<feature type="compositionally biased region" description="Polar residues" evidence="1">
    <location>
        <begin position="565"/>
        <end position="584"/>
    </location>
</feature>
<evidence type="ECO:0000313" key="5">
    <source>
        <dbReference type="RefSeq" id="XP_010939936.1"/>
    </source>
</evidence>
<feature type="region of interest" description="Disordered" evidence="1">
    <location>
        <begin position="539"/>
        <end position="584"/>
    </location>
</feature>
<dbReference type="RefSeq" id="XP_073105245.1">
    <property type="nucleotide sequence ID" value="XM_073249144.1"/>
</dbReference>
<dbReference type="InterPro" id="IPR040371">
    <property type="entry name" value="RMC1"/>
</dbReference>
<feature type="region of interest" description="Disordered" evidence="1">
    <location>
        <begin position="437"/>
        <end position="511"/>
    </location>
</feature>
<dbReference type="GO" id="GO:0035658">
    <property type="term" value="C:Mon1-Ccz1 complex"/>
    <property type="evidence" value="ECO:0007669"/>
    <property type="project" value="InterPro"/>
</dbReference>
<dbReference type="PANTHER" id="PTHR12897">
    <property type="entry name" value="COLON CANCER-ASSOCIATED PROTEIN MIC1"/>
    <property type="match status" value="1"/>
</dbReference>
<organism evidence="6">
    <name type="scientific">Elaeis guineensis var. tenera</name>
    <name type="common">Oil palm</name>
    <dbReference type="NCBI Taxonomy" id="51953"/>
    <lineage>
        <taxon>Eukaryota</taxon>
        <taxon>Viridiplantae</taxon>
        <taxon>Streptophyta</taxon>
        <taxon>Embryophyta</taxon>
        <taxon>Tracheophyta</taxon>
        <taxon>Spermatophyta</taxon>
        <taxon>Magnoliopsida</taxon>
        <taxon>Liliopsida</taxon>
        <taxon>Arecaceae</taxon>
        <taxon>Arecoideae</taxon>
        <taxon>Cocoseae</taxon>
        <taxon>Elaeidinae</taxon>
        <taxon>Elaeis</taxon>
    </lineage>
</organism>
<dbReference type="Pfam" id="PF07035">
    <property type="entry name" value="RMC1_C"/>
    <property type="match status" value="1"/>
</dbReference>